<evidence type="ECO:0000256" key="1">
    <source>
        <dbReference type="ARBA" id="ARBA00008941"/>
    </source>
</evidence>
<evidence type="ECO:0000256" key="3">
    <source>
        <dbReference type="ARBA" id="ARBA00022679"/>
    </source>
</evidence>
<feature type="domain" description="PI3K/PI4K catalytic" evidence="7">
    <location>
        <begin position="109"/>
        <end position="406"/>
    </location>
</feature>
<dbReference type="Proteomes" id="UP000685013">
    <property type="component" value="Chromosome 7"/>
</dbReference>
<evidence type="ECO:0000256" key="6">
    <source>
        <dbReference type="ARBA" id="ARBA00022840"/>
    </source>
</evidence>
<accession>A0AAV6NAV7</accession>
<keyword evidence="9" id="KW-1185">Reference proteome</keyword>
<dbReference type="EC" id="2.7.1.67" evidence="2"/>
<dbReference type="AlphaFoldDB" id="A0AAV6NAV7"/>
<evidence type="ECO:0000256" key="5">
    <source>
        <dbReference type="ARBA" id="ARBA00022777"/>
    </source>
</evidence>
<keyword evidence="4" id="KW-0547">Nucleotide-binding</keyword>
<dbReference type="PROSITE" id="PS50290">
    <property type="entry name" value="PI3_4_KINASE_3"/>
    <property type="match status" value="1"/>
</dbReference>
<evidence type="ECO:0000259" key="7">
    <source>
        <dbReference type="PROSITE" id="PS50290"/>
    </source>
</evidence>
<dbReference type="InterPro" id="IPR044571">
    <property type="entry name" value="P4KG1-8"/>
</dbReference>
<protein>
    <recommendedName>
        <fullName evidence="2">1-phosphatidylinositol 4-kinase</fullName>
        <ecNumber evidence="2">2.7.1.67</ecNumber>
    </recommendedName>
</protein>
<evidence type="ECO:0000313" key="8">
    <source>
        <dbReference type="EMBL" id="KAG6595437.1"/>
    </source>
</evidence>
<dbReference type="PANTHER" id="PTHR45800">
    <property type="entry name" value="PHOSPHATIDYLINOSITOL 4-KINASE GAMMA"/>
    <property type="match status" value="1"/>
</dbReference>
<keyword evidence="3" id="KW-0808">Transferase</keyword>
<proteinExistence type="inferred from homology"/>
<dbReference type="InterPro" id="IPR000403">
    <property type="entry name" value="PI3/4_kinase_cat_dom"/>
</dbReference>
<comment type="caution">
    <text evidence="8">The sequence shown here is derived from an EMBL/GenBank/DDBJ whole genome shotgun (WGS) entry which is preliminary data.</text>
</comment>
<keyword evidence="6" id="KW-0067">ATP-binding</keyword>
<evidence type="ECO:0000256" key="2">
    <source>
        <dbReference type="ARBA" id="ARBA00012169"/>
    </source>
</evidence>
<comment type="similarity">
    <text evidence="1">Belongs to the PI3/PI4-kinase family. Type II PI4K subfamily.</text>
</comment>
<dbReference type="EMBL" id="JAGKQH010000007">
    <property type="protein sequence ID" value="KAG6595437.1"/>
    <property type="molecule type" value="Genomic_DNA"/>
</dbReference>
<dbReference type="GO" id="GO:0005524">
    <property type="term" value="F:ATP binding"/>
    <property type="evidence" value="ECO:0007669"/>
    <property type="project" value="UniProtKB-KW"/>
</dbReference>
<evidence type="ECO:0000313" key="9">
    <source>
        <dbReference type="Proteomes" id="UP000685013"/>
    </source>
</evidence>
<organism evidence="8 9">
    <name type="scientific">Cucurbita argyrosperma subsp. sororia</name>
    <dbReference type="NCBI Taxonomy" id="37648"/>
    <lineage>
        <taxon>Eukaryota</taxon>
        <taxon>Viridiplantae</taxon>
        <taxon>Streptophyta</taxon>
        <taxon>Embryophyta</taxon>
        <taxon>Tracheophyta</taxon>
        <taxon>Spermatophyta</taxon>
        <taxon>Magnoliopsida</taxon>
        <taxon>eudicotyledons</taxon>
        <taxon>Gunneridae</taxon>
        <taxon>Pentapetalae</taxon>
        <taxon>rosids</taxon>
        <taxon>fabids</taxon>
        <taxon>Cucurbitales</taxon>
        <taxon>Cucurbitaceae</taxon>
        <taxon>Cucurbiteae</taxon>
        <taxon>Cucurbita</taxon>
    </lineage>
</organism>
<evidence type="ECO:0000256" key="4">
    <source>
        <dbReference type="ARBA" id="ARBA00022741"/>
    </source>
</evidence>
<sequence>MQLSVSCMNKMAIVVNQHREFKPFCRSQRCKLQSYSHLHYSNGEIDRTNLVNSLREAFEVACIHRSFSTPCLSLAEEVEKKPRIKMVVGRSTARLHAVIEEAANALACGVDPVPVSSGLGGAYILCNESGVNIAVTKPIDEEPFACNNPKGFVGRLMGQPGLKRSVRIGETGIRELAAYLLDYGGFVGVPPTALVEISHVGFHVNDSFGTPTTTPPPCKIASLQSYVDHDCDAGELGPSSFSVAAVHRIGIFDIRLLNIDRHAGNLLVKKKQRHENCGVGEVELVPIDHGLCLPEWLDDPYFEWLHWPQASVPFSETELEYIANLDPFKDAQLLRSELPGIREASIRILILCTIFLKKAVAFGLCLADIGEMMTREFGCGEQNLSALENLCARAVALVPIIGSGEHENEDSEMFQFESERKYGLNKEDFYYPQCQDTPEVNLPCPLTQSNTTTTTTTTTLSNIEPNKNNNNNTHNDRINDMFLKTSNHTGLIKSKSFSVRNLHSESGAIMFGEMSWDEWELFLDSFEKLLPEALDKTRHVGSKLLRMGTSCKF</sequence>
<dbReference type="PANTHER" id="PTHR45800:SF21">
    <property type="entry name" value="PHOSPHATIDYLINOSITOL 4-KINASE GAMMA 8"/>
    <property type="match status" value="1"/>
</dbReference>
<keyword evidence="5" id="KW-0418">Kinase</keyword>
<gene>
    <name evidence="8" type="primary">PI4KG8</name>
    <name evidence="8" type="ORF">SDJN03_11990</name>
</gene>
<reference evidence="8 9" key="1">
    <citation type="journal article" date="2021" name="Hortic Res">
        <title>The domestication of Cucurbita argyrosperma as revealed by the genome of its wild relative.</title>
        <authorList>
            <person name="Barrera-Redondo J."/>
            <person name="Sanchez-de la Vega G."/>
            <person name="Aguirre-Liguori J.A."/>
            <person name="Castellanos-Morales G."/>
            <person name="Gutierrez-Guerrero Y.T."/>
            <person name="Aguirre-Dugua X."/>
            <person name="Aguirre-Planter E."/>
            <person name="Tenaillon M.I."/>
            <person name="Lira-Saade R."/>
            <person name="Eguiarte L.E."/>
        </authorList>
    </citation>
    <scope>NUCLEOTIDE SEQUENCE [LARGE SCALE GENOMIC DNA]</scope>
    <source>
        <strain evidence="8">JBR-2021</strain>
    </source>
</reference>
<name>A0AAV6NAV7_9ROSI</name>
<dbReference type="GO" id="GO:0004430">
    <property type="term" value="F:1-phosphatidylinositol 4-kinase activity"/>
    <property type="evidence" value="ECO:0007669"/>
    <property type="project" value="UniProtKB-EC"/>
</dbReference>
<feature type="non-terminal residue" evidence="8">
    <location>
        <position position="1"/>
    </location>
</feature>
<dbReference type="Pfam" id="PF00454">
    <property type="entry name" value="PI3_PI4_kinase"/>
    <property type="match status" value="1"/>
</dbReference>